<keyword evidence="1" id="KW-0378">Hydrolase</keyword>
<dbReference type="RefSeq" id="WP_147056843.1">
    <property type="nucleotide sequence ID" value="NZ_BJYL01000017.1"/>
</dbReference>
<reference evidence="3 4" key="1">
    <citation type="submission" date="2019-07" db="EMBL/GenBank/DDBJ databases">
        <title>Whole genome shotgun sequence of Sporosarcina luteola NBRC 105378.</title>
        <authorList>
            <person name="Hosoyama A."/>
            <person name="Uohara A."/>
            <person name="Ohji S."/>
            <person name="Ichikawa N."/>
        </authorList>
    </citation>
    <scope>NUCLEOTIDE SEQUENCE [LARGE SCALE GENOMIC DNA]</scope>
    <source>
        <strain evidence="3 4">NBRC 105378</strain>
    </source>
</reference>
<name>A0A511Z6T6_9BACL</name>
<dbReference type="Pfam" id="PF00561">
    <property type="entry name" value="Abhydrolase_1"/>
    <property type="match status" value="1"/>
</dbReference>
<evidence type="ECO:0000256" key="1">
    <source>
        <dbReference type="ARBA" id="ARBA00022801"/>
    </source>
</evidence>
<evidence type="ECO:0000313" key="3">
    <source>
        <dbReference type="EMBL" id="GEN83163.1"/>
    </source>
</evidence>
<keyword evidence="4" id="KW-1185">Reference proteome</keyword>
<evidence type="ECO:0000313" key="4">
    <source>
        <dbReference type="Proteomes" id="UP000321901"/>
    </source>
</evidence>
<comment type="caution">
    <text evidence="3">The sequence shown here is derived from an EMBL/GenBank/DDBJ whole genome shotgun (WGS) entry which is preliminary data.</text>
</comment>
<evidence type="ECO:0000259" key="2">
    <source>
        <dbReference type="Pfam" id="PF00561"/>
    </source>
</evidence>
<proteinExistence type="predicted"/>
<dbReference type="EMBL" id="BJYL01000017">
    <property type="protein sequence ID" value="GEN83163.1"/>
    <property type="molecule type" value="Genomic_DNA"/>
</dbReference>
<organism evidence="3 4">
    <name type="scientific">Sporosarcina luteola</name>
    <dbReference type="NCBI Taxonomy" id="582850"/>
    <lineage>
        <taxon>Bacteria</taxon>
        <taxon>Bacillati</taxon>
        <taxon>Bacillota</taxon>
        <taxon>Bacilli</taxon>
        <taxon>Bacillales</taxon>
        <taxon>Caryophanaceae</taxon>
        <taxon>Sporosarcina</taxon>
    </lineage>
</organism>
<feature type="domain" description="AB hydrolase-1" evidence="2">
    <location>
        <begin position="26"/>
        <end position="148"/>
    </location>
</feature>
<protein>
    <recommendedName>
        <fullName evidence="2">AB hydrolase-1 domain-containing protein</fullName>
    </recommendedName>
</protein>
<dbReference type="OrthoDB" id="9773293at2"/>
<dbReference type="GO" id="GO:0016787">
    <property type="term" value="F:hydrolase activity"/>
    <property type="evidence" value="ECO:0007669"/>
    <property type="project" value="UniProtKB-KW"/>
</dbReference>
<dbReference type="Gene3D" id="3.40.50.1820">
    <property type="entry name" value="alpha/beta hydrolase"/>
    <property type="match status" value="1"/>
</dbReference>
<gene>
    <name evidence="3" type="ORF">SLU01_14750</name>
</gene>
<dbReference type="SUPFAM" id="SSF53474">
    <property type="entry name" value="alpha/beta-Hydrolases"/>
    <property type="match status" value="1"/>
</dbReference>
<dbReference type="InterPro" id="IPR050266">
    <property type="entry name" value="AB_hydrolase_sf"/>
</dbReference>
<accession>A0A511Z6T6</accession>
<sequence length="286" mass="32108">MTKTMHQIEIDGRHFQVADYSGEKGPIIALHGLTGTHKNMHHFAEALQGEYRFISIDLRGRGDSSGMDVDEGGPSIFSHAQDVKEVMAALDVENPILLGHSMGAFISAIIASELSAVKGLILLDGAAQMSERQFEIVRPSLGRLRKTYESKQAYVKELRQLYERLGIKWTKAVQEIVEYEIQQVNDGWVHKSSGEKIEEDFGSFVSFNPKDVMGKITCPTLLIQANGEIGPFPPFFTEPDYEKTKKYTSNLTTYNSESNHYTMVFERQSDILAAIRQFLNGVDILE</sequence>
<dbReference type="PANTHER" id="PTHR43798:SF31">
    <property type="entry name" value="AB HYDROLASE SUPERFAMILY PROTEIN YCLE"/>
    <property type="match status" value="1"/>
</dbReference>
<dbReference type="InterPro" id="IPR029058">
    <property type="entry name" value="AB_hydrolase_fold"/>
</dbReference>
<dbReference type="GO" id="GO:0016020">
    <property type="term" value="C:membrane"/>
    <property type="evidence" value="ECO:0007669"/>
    <property type="project" value="TreeGrafter"/>
</dbReference>
<dbReference type="PANTHER" id="PTHR43798">
    <property type="entry name" value="MONOACYLGLYCEROL LIPASE"/>
    <property type="match status" value="1"/>
</dbReference>
<dbReference type="InterPro" id="IPR000073">
    <property type="entry name" value="AB_hydrolase_1"/>
</dbReference>
<dbReference type="Proteomes" id="UP000321901">
    <property type="component" value="Unassembled WGS sequence"/>
</dbReference>
<dbReference type="AlphaFoldDB" id="A0A511Z6T6"/>